<protein>
    <recommendedName>
        <fullName evidence="1">Antitoxin FitA-like ribbon-helix-helix domain-containing protein</fullName>
    </recommendedName>
</protein>
<gene>
    <name evidence="2" type="ORF">DFH01_00935</name>
</gene>
<dbReference type="AlphaFoldDB" id="A0A317FHR5"/>
<accession>A0A317FHR5</accession>
<dbReference type="InterPro" id="IPR053853">
    <property type="entry name" value="FitA-like_RHH"/>
</dbReference>
<keyword evidence="3" id="KW-1185">Reference proteome</keyword>
<organism evidence="2 3">
    <name type="scientific">Falsiroseomonas bella</name>
    <dbReference type="NCBI Taxonomy" id="2184016"/>
    <lineage>
        <taxon>Bacteria</taxon>
        <taxon>Pseudomonadati</taxon>
        <taxon>Pseudomonadota</taxon>
        <taxon>Alphaproteobacteria</taxon>
        <taxon>Acetobacterales</taxon>
        <taxon>Roseomonadaceae</taxon>
        <taxon>Falsiroseomonas</taxon>
    </lineage>
</organism>
<proteinExistence type="predicted"/>
<reference evidence="3" key="1">
    <citation type="submission" date="2018-05" db="EMBL/GenBank/DDBJ databases">
        <authorList>
            <person name="Du Z."/>
            <person name="Wang X."/>
        </authorList>
    </citation>
    <scope>NUCLEOTIDE SEQUENCE [LARGE SCALE GENOMIC DNA]</scope>
    <source>
        <strain evidence="3">CQN31</strain>
    </source>
</reference>
<comment type="caution">
    <text evidence="2">The sequence shown here is derived from an EMBL/GenBank/DDBJ whole genome shotgun (WGS) entry which is preliminary data.</text>
</comment>
<evidence type="ECO:0000259" key="1">
    <source>
        <dbReference type="Pfam" id="PF22513"/>
    </source>
</evidence>
<evidence type="ECO:0000313" key="2">
    <source>
        <dbReference type="EMBL" id="PWS37912.1"/>
    </source>
</evidence>
<evidence type="ECO:0000313" key="3">
    <source>
        <dbReference type="Proteomes" id="UP000245765"/>
    </source>
</evidence>
<dbReference type="SUPFAM" id="SSF47598">
    <property type="entry name" value="Ribbon-helix-helix"/>
    <property type="match status" value="1"/>
</dbReference>
<sequence length="93" mass="10275">MGQLLVRNLDDDVIECLKARALERGTSLEQVAREALTESARRSDRAAWLAEMQALRAMTRFDPVGSTAAIRESRDALARRLDAPRRATPGKPG</sequence>
<dbReference type="Proteomes" id="UP000245765">
    <property type="component" value="Unassembled WGS sequence"/>
</dbReference>
<dbReference type="InterPro" id="IPR010985">
    <property type="entry name" value="Ribbon_hlx_hlx"/>
</dbReference>
<dbReference type="RefSeq" id="WP_109868534.1">
    <property type="nucleotide sequence ID" value="NZ_QGNA01000001.1"/>
</dbReference>
<name>A0A317FHR5_9PROT</name>
<dbReference type="Pfam" id="PF22513">
    <property type="entry name" value="FitA-like_RHH"/>
    <property type="match status" value="1"/>
</dbReference>
<feature type="domain" description="Antitoxin FitA-like ribbon-helix-helix" evidence="1">
    <location>
        <begin position="3"/>
        <end position="39"/>
    </location>
</feature>
<dbReference type="GO" id="GO:0006355">
    <property type="term" value="P:regulation of DNA-templated transcription"/>
    <property type="evidence" value="ECO:0007669"/>
    <property type="project" value="InterPro"/>
</dbReference>
<dbReference type="OrthoDB" id="2389872at2"/>
<dbReference type="EMBL" id="QGNA01000001">
    <property type="protein sequence ID" value="PWS37912.1"/>
    <property type="molecule type" value="Genomic_DNA"/>
</dbReference>